<reference evidence="2" key="3">
    <citation type="submission" date="2015-04" db="EMBL/GenBank/DDBJ databases">
        <authorList>
            <consortium name="FlyBase"/>
        </authorList>
    </citation>
    <scope>NUCLEOTIDE SEQUENCE</scope>
    <source>
        <strain evidence="2">W501</strain>
    </source>
</reference>
<sequence length="196" mass="22560">MADFHELIVTCIIFLYQITLIFRSIHPFRKDAMMLILHNVLLYYVINMFKHLAQASINSDGPVNTFYYVPLVYEENIALGRHQSWHEVLRTSSWQFFEVLFRHHLALLLPFNLAILVPRCKLAFISTLVLLSNFVLFVCFASAICQLLWVHGHAHSLRLLTIVCLGPVSQVVLVCRLLGRVWPPSFSSVSGFLFEA</sequence>
<feature type="transmembrane region" description="Helical" evidence="1">
    <location>
        <begin position="123"/>
        <end position="150"/>
    </location>
</feature>
<proteinExistence type="predicted"/>
<keyword evidence="1" id="KW-0812">Transmembrane</keyword>
<keyword evidence="1" id="KW-0472">Membrane</keyword>
<feature type="transmembrane region" description="Helical" evidence="1">
    <location>
        <begin position="7"/>
        <end position="26"/>
    </location>
</feature>
<evidence type="ECO:0000313" key="2">
    <source>
        <dbReference type="EMBL" id="KMY90304.1"/>
    </source>
</evidence>
<organism evidence="2">
    <name type="scientific">Drosophila simulans</name>
    <name type="common">Fruit fly</name>
    <dbReference type="NCBI Taxonomy" id="7240"/>
    <lineage>
        <taxon>Eukaryota</taxon>
        <taxon>Metazoa</taxon>
        <taxon>Ecdysozoa</taxon>
        <taxon>Arthropoda</taxon>
        <taxon>Hexapoda</taxon>
        <taxon>Insecta</taxon>
        <taxon>Pterygota</taxon>
        <taxon>Neoptera</taxon>
        <taxon>Endopterygota</taxon>
        <taxon>Diptera</taxon>
        <taxon>Brachycera</taxon>
        <taxon>Muscomorpha</taxon>
        <taxon>Ephydroidea</taxon>
        <taxon>Drosophilidae</taxon>
        <taxon>Drosophila</taxon>
        <taxon>Sophophora</taxon>
    </lineage>
</organism>
<dbReference type="Proteomes" id="UP000035880">
    <property type="component" value="Chromosome 2L"/>
</dbReference>
<dbReference type="Bgee" id="FBgn0193397">
    <property type="expression patterns" value="Expressed in male reproductive system and 2 other cell types or tissues"/>
</dbReference>
<gene>
    <name evidence="2" type="primary">Dsim\GD21982</name>
    <name evidence="2" type="ORF">Dsimw501_GD21982</name>
</gene>
<feature type="transmembrane region" description="Helical" evidence="1">
    <location>
        <begin position="32"/>
        <end position="49"/>
    </location>
</feature>
<dbReference type="AlphaFoldDB" id="A0A0J9R3D7"/>
<dbReference type="OrthoDB" id="7882933at2759"/>
<feature type="transmembrane region" description="Helical" evidence="1">
    <location>
        <begin position="99"/>
        <end position="117"/>
    </location>
</feature>
<dbReference type="EMBL" id="CM002910">
    <property type="protein sequence ID" value="KMY90304.1"/>
    <property type="molecule type" value="Genomic_DNA"/>
</dbReference>
<accession>A0A0J9R3D7</accession>
<keyword evidence="1" id="KW-1133">Transmembrane helix</keyword>
<reference evidence="2" key="1">
    <citation type="journal article" date="2013" name="Genome Res.">
        <title>A second-generation assembly of the Drosophila simulans genome provides new insights into patterns of lineage-specific divergence.</title>
        <authorList>
            <person name="Hu T.T."/>
            <person name="Eisen M.B."/>
            <person name="Thornton K.R."/>
            <person name="Andolfatto P."/>
        </authorList>
    </citation>
    <scope>NUCLEOTIDE SEQUENCE [LARGE SCALE GENOMIC DNA]</scope>
    <source>
        <strain evidence="2">W501</strain>
    </source>
</reference>
<evidence type="ECO:0000256" key="1">
    <source>
        <dbReference type="SAM" id="Phobius"/>
    </source>
</evidence>
<protein>
    <submittedName>
        <fullName evidence="2">Uncharacterized protein, isoform C</fullName>
    </submittedName>
</protein>
<name>A0A0J9R3D7_DROSI</name>
<reference evidence="2" key="2">
    <citation type="submission" date="2014-06" db="EMBL/GenBank/DDBJ databases">
        <authorList>
            <person name="Hu T."/>
            <person name="Eisen M.B."/>
            <person name="Thornton K.R."/>
            <person name="Andolfatto P."/>
        </authorList>
    </citation>
    <scope>NUCLEOTIDE SEQUENCE</scope>
    <source>
        <strain evidence="2">W501</strain>
    </source>
</reference>